<dbReference type="eggNOG" id="ENOG502R1VE">
    <property type="taxonomic scope" value="Eukaryota"/>
</dbReference>
<feature type="compositionally biased region" description="Basic and acidic residues" evidence="1">
    <location>
        <begin position="306"/>
        <end position="327"/>
    </location>
</feature>
<name>A0A0N7KR30_ORYSJ</name>
<dbReference type="Gramene" id="Os09t0507350-00">
    <property type="protein sequence ID" value="Os09t0507350-00"/>
    <property type="gene ID" value="Os09g0507350"/>
</dbReference>
<protein>
    <submittedName>
        <fullName evidence="2">Os09g0507350 protein</fullName>
    </submittedName>
</protein>
<keyword evidence="3" id="KW-1185">Reference proteome</keyword>
<sequence>LLEHHAHAHVHVGLQVAVEQPHARVARPEPHRRPPHRVQRHRVLHHGAAPRARRVQTRPVHLRHELALAVAEHPEVVPVEVPRVRLAPPVRRRDRRVLQHHVDHRAQGEAVRGVAHGEARRRGGEVEAPVVVAVRRRPLVELAAEAVLHGDEVRRRREAEGDAVDGPLGVVVDLALRVEEEENAVGPRRRRLDVPRQRGERPALRHPARRVVPPWPGRRRRARVIHGGGGVPDDGPARRRLGGVAADDVRRRPVAPGRVLVGGDEHGVGLAGVDEEVLDHHRRDVVPVGLHHRHRVPLDLEAQRRQRRQAADAEAVRLPRRGGEQRRPPALAAKRIARRATAIAGRRRRAVEHASAVDQKRLGLADEHHGDGGEADGLLVHALVPPVHEEDGVLAVVGEGLGDAVGHRHDEHAVQPRHALHAVVRVVHVRSRLKPSQKHPENQSKFAHPTIQAKN</sequence>
<dbReference type="Proteomes" id="UP000059680">
    <property type="component" value="Chromosome 9"/>
</dbReference>
<evidence type="ECO:0000313" key="3">
    <source>
        <dbReference type="Proteomes" id="UP000059680"/>
    </source>
</evidence>
<feature type="region of interest" description="Disordered" evidence="1">
    <location>
        <begin position="306"/>
        <end position="330"/>
    </location>
</feature>
<reference evidence="3" key="1">
    <citation type="journal article" date="2005" name="Nature">
        <title>The map-based sequence of the rice genome.</title>
        <authorList>
            <consortium name="International rice genome sequencing project (IRGSP)"/>
            <person name="Matsumoto T."/>
            <person name="Wu J."/>
            <person name="Kanamori H."/>
            <person name="Katayose Y."/>
            <person name="Fujisawa M."/>
            <person name="Namiki N."/>
            <person name="Mizuno H."/>
            <person name="Yamamoto K."/>
            <person name="Antonio B.A."/>
            <person name="Baba T."/>
            <person name="Sakata K."/>
            <person name="Nagamura Y."/>
            <person name="Aoki H."/>
            <person name="Arikawa K."/>
            <person name="Arita K."/>
            <person name="Bito T."/>
            <person name="Chiden Y."/>
            <person name="Fujitsuka N."/>
            <person name="Fukunaka R."/>
            <person name="Hamada M."/>
            <person name="Harada C."/>
            <person name="Hayashi A."/>
            <person name="Hijishita S."/>
            <person name="Honda M."/>
            <person name="Hosokawa S."/>
            <person name="Ichikawa Y."/>
            <person name="Idonuma A."/>
            <person name="Iijima M."/>
            <person name="Ikeda M."/>
            <person name="Ikeno M."/>
            <person name="Ito K."/>
            <person name="Ito S."/>
            <person name="Ito T."/>
            <person name="Ito Y."/>
            <person name="Ito Y."/>
            <person name="Iwabuchi A."/>
            <person name="Kamiya K."/>
            <person name="Karasawa W."/>
            <person name="Kurita K."/>
            <person name="Katagiri S."/>
            <person name="Kikuta A."/>
            <person name="Kobayashi H."/>
            <person name="Kobayashi N."/>
            <person name="Machita K."/>
            <person name="Maehara T."/>
            <person name="Masukawa M."/>
            <person name="Mizubayashi T."/>
            <person name="Mukai Y."/>
            <person name="Nagasaki H."/>
            <person name="Nagata Y."/>
            <person name="Naito S."/>
            <person name="Nakashima M."/>
            <person name="Nakama Y."/>
            <person name="Nakamichi Y."/>
            <person name="Nakamura M."/>
            <person name="Meguro A."/>
            <person name="Negishi M."/>
            <person name="Ohta I."/>
            <person name="Ohta T."/>
            <person name="Okamoto M."/>
            <person name="Ono N."/>
            <person name="Saji S."/>
            <person name="Sakaguchi M."/>
            <person name="Sakai K."/>
            <person name="Shibata M."/>
            <person name="Shimokawa T."/>
            <person name="Song J."/>
            <person name="Takazaki Y."/>
            <person name="Terasawa K."/>
            <person name="Tsugane M."/>
            <person name="Tsuji K."/>
            <person name="Ueda S."/>
            <person name="Waki K."/>
            <person name="Yamagata H."/>
            <person name="Yamamoto M."/>
            <person name="Yamamoto S."/>
            <person name="Yamane H."/>
            <person name="Yoshiki S."/>
            <person name="Yoshihara R."/>
            <person name="Yukawa K."/>
            <person name="Zhong H."/>
            <person name="Yano M."/>
            <person name="Yuan Q."/>
            <person name="Ouyang S."/>
            <person name="Liu J."/>
            <person name="Jones K.M."/>
            <person name="Gansberger K."/>
            <person name="Moffat K."/>
            <person name="Hill J."/>
            <person name="Bera J."/>
            <person name="Fadrosh D."/>
            <person name="Jin S."/>
            <person name="Johri S."/>
            <person name="Kim M."/>
            <person name="Overton L."/>
            <person name="Reardon M."/>
            <person name="Tsitrin T."/>
            <person name="Vuong H."/>
            <person name="Weaver B."/>
            <person name="Ciecko A."/>
            <person name="Tallon L."/>
            <person name="Jackson J."/>
            <person name="Pai G."/>
            <person name="Aken S.V."/>
            <person name="Utterback T."/>
            <person name="Reidmuller S."/>
            <person name="Feldblyum T."/>
            <person name="Hsiao J."/>
            <person name="Zismann V."/>
            <person name="Iobst S."/>
            <person name="de Vazeille A.R."/>
            <person name="Buell C.R."/>
            <person name="Ying K."/>
            <person name="Li Y."/>
            <person name="Lu T."/>
            <person name="Huang Y."/>
            <person name="Zhao Q."/>
            <person name="Feng Q."/>
            <person name="Zhang L."/>
            <person name="Zhu J."/>
            <person name="Weng Q."/>
            <person name="Mu J."/>
            <person name="Lu Y."/>
            <person name="Fan D."/>
            <person name="Liu Y."/>
            <person name="Guan J."/>
            <person name="Zhang Y."/>
            <person name="Yu S."/>
            <person name="Liu X."/>
            <person name="Zhang Y."/>
            <person name="Hong G."/>
            <person name="Han B."/>
            <person name="Choisne N."/>
            <person name="Demange N."/>
            <person name="Orjeda G."/>
            <person name="Samain S."/>
            <person name="Cattolico L."/>
            <person name="Pelletier E."/>
            <person name="Couloux A."/>
            <person name="Segurens B."/>
            <person name="Wincker P."/>
            <person name="D'Hont A."/>
            <person name="Scarpelli C."/>
            <person name="Weissenbach J."/>
            <person name="Salanoubat M."/>
            <person name="Quetier F."/>
            <person name="Yu Y."/>
            <person name="Kim H.R."/>
            <person name="Rambo T."/>
            <person name="Currie J."/>
            <person name="Collura K."/>
            <person name="Luo M."/>
            <person name="Yang T."/>
            <person name="Ammiraju J.S.S."/>
            <person name="Engler F."/>
            <person name="Soderlund C."/>
            <person name="Wing R.A."/>
            <person name="Palmer L.E."/>
            <person name="de la Bastide M."/>
            <person name="Spiegel L."/>
            <person name="Nascimento L."/>
            <person name="Zutavern T."/>
            <person name="O'Shaughnessy A."/>
            <person name="Dike S."/>
            <person name="Dedhia N."/>
            <person name="Preston R."/>
            <person name="Balija V."/>
            <person name="McCombie W.R."/>
            <person name="Chow T."/>
            <person name="Chen H."/>
            <person name="Chung M."/>
            <person name="Chen C."/>
            <person name="Shaw J."/>
            <person name="Wu H."/>
            <person name="Hsiao K."/>
            <person name="Chao Y."/>
            <person name="Chu M."/>
            <person name="Cheng C."/>
            <person name="Hour A."/>
            <person name="Lee P."/>
            <person name="Lin S."/>
            <person name="Lin Y."/>
            <person name="Liou J."/>
            <person name="Liu S."/>
            <person name="Hsing Y."/>
            <person name="Raghuvanshi S."/>
            <person name="Mohanty A."/>
            <person name="Bharti A.K."/>
            <person name="Gaur A."/>
            <person name="Gupta V."/>
            <person name="Kumar D."/>
            <person name="Ravi V."/>
            <person name="Vij S."/>
            <person name="Kapur A."/>
            <person name="Khurana P."/>
            <person name="Khurana P."/>
            <person name="Khurana J.P."/>
            <person name="Tyagi A.K."/>
            <person name="Gaikwad K."/>
            <person name="Singh A."/>
            <person name="Dalal V."/>
            <person name="Srivastava S."/>
            <person name="Dixit A."/>
            <person name="Pal A.K."/>
            <person name="Ghazi I.A."/>
            <person name="Yadav M."/>
            <person name="Pandit A."/>
            <person name="Bhargava A."/>
            <person name="Sureshbabu K."/>
            <person name="Batra K."/>
            <person name="Sharma T.R."/>
            <person name="Mohapatra T."/>
            <person name="Singh N.K."/>
            <person name="Messing J."/>
            <person name="Nelson A.B."/>
            <person name="Fuks G."/>
            <person name="Kavchok S."/>
            <person name="Keizer G."/>
            <person name="Linton E."/>
            <person name="Llaca V."/>
            <person name="Song R."/>
            <person name="Tanyolac B."/>
            <person name="Young S."/>
            <person name="Ho-Il K."/>
            <person name="Hahn J.H."/>
            <person name="Sangsakoo G."/>
            <person name="Vanavichit A."/>
            <person name="de Mattos Luiz.A.T."/>
            <person name="Zimmer P.D."/>
            <person name="Malone G."/>
            <person name="Dellagostin O."/>
            <person name="de Oliveira A.C."/>
            <person name="Bevan M."/>
            <person name="Bancroft I."/>
            <person name="Minx P."/>
            <person name="Cordum H."/>
            <person name="Wilson R."/>
            <person name="Cheng Z."/>
            <person name="Jin W."/>
            <person name="Jiang J."/>
            <person name="Leong S.A."/>
            <person name="Iwama H."/>
            <person name="Gojobori T."/>
            <person name="Itoh T."/>
            <person name="Niimura Y."/>
            <person name="Fujii Y."/>
            <person name="Habara T."/>
            <person name="Sakai H."/>
            <person name="Sato Y."/>
            <person name="Wilson G."/>
            <person name="Kumar K."/>
            <person name="McCouch S."/>
            <person name="Juretic N."/>
            <person name="Hoen D."/>
            <person name="Wright S."/>
            <person name="Bruskiewich R."/>
            <person name="Bureau T."/>
            <person name="Miyao A."/>
            <person name="Hirochika H."/>
            <person name="Nishikawa T."/>
            <person name="Kadowaki K."/>
            <person name="Sugiura M."/>
            <person name="Burr B."/>
            <person name="Sasaki T."/>
        </authorList>
    </citation>
    <scope>NUCLEOTIDE SEQUENCE [LARGE SCALE GENOMIC DNA]</scope>
    <source>
        <strain evidence="3">cv. Nipponbare</strain>
    </source>
</reference>
<feature type="region of interest" description="Disordered" evidence="1">
    <location>
        <begin position="188"/>
        <end position="213"/>
    </location>
</feature>
<proteinExistence type="predicted"/>
<dbReference type="AlphaFoldDB" id="A0A0N7KR30"/>
<dbReference type="EMBL" id="AP014965">
    <property type="protein sequence ID" value="BAT08874.1"/>
    <property type="molecule type" value="Genomic_DNA"/>
</dbReference>
<feature type="non-terminal residue" evidence="2">
    <location>
        <position position="1"/>
    </location>
</feature>
<accession>A0A0N7KR30</accession>
<reference evidence="2 3" key="2">
    <citation type="journal article" date="2013" name="Plant Cell Physiol.">
        <title>Rice Annotation Project Database (RAP-DB): an integrative and interactive database for rice genomics.</title>
        <authorList>
            <person name="Sakai H."/>
            <person name="Lee S.S."/>
            <person name="Tanaka T."/>
            <person name="Numa H."/>
            <person name="Kim J."/>
            <person name="Kawahara Y."/>
            <person name="Wakimoto H."/>
            <person name="Yang C.C."/>
            <person name="Iwamoto M."/>
            <person name="Abe T."/>
            <person name="Yamada Y."/>
            <person name="Muto A."/>
            <person name="Inokuchi H."/>
            <person name="Ikemura T."/>
            <person name="Matsumoto T."/>
            <person name="Sasaki T."/>
            <person name="Itoh T."/>
        </authorList>
    </citation>
    <scope>NUCLEOTIDE SEQUENCE [LARGE SCALE GENOMIC DNA]</scope>
    <source>
        <strain evidence="3">cv. Nipponbare</strain>
    </source>
</reference>
<feature type="region of interest" description="Disordered" evidence="1">
    <location>
        <begin position="432"/>
        <end position="455"/>
    </location>
</feature>
<feature type="compositionally biased region" description="Basic and acidic residues" evidence="1">
    <location>
        <begin position="192"/>
        <end position="203"/>
    </location>
</feature>
<organism evidence="2 3">
    <name type="scientific">Oryza sativa subsp. japonica</name>
    <name type="common">Rice</name>
    <dbReference type="NCBI Taxonomy" id="39947"/>
    <lineage>
        <taxon>Eukaryota</taxon>
        <taxon>Viridiplantae</taxon>
        <taxon>Streptophyta</taxon>
        <taxon>Embryophyta</taxon>
        <taxon>Tracheophyta</taxon>
        <taxon>Spermatophyta</taxon>
        <taxon>Magnoliopsida</taxon>
        <taxon>Liliopsida</taxon>
        <taxon>Poales</taxon>
        <taxon>Poaceae</taxon>
        <taxon>BOP clade</taxon>
        <taxon>Oryzoideae</taxon>
        <taxon>Oryzeae</taxon>
        <taxon>Oryzinae</taxon>
        <taxon>Oryza</taxon>
        <taxon>Oryza sativa</taxon>
    </lineage>
</organism>
<dbReference type="PaxDb" id="39947-A0A0N7KR30"/>
<evidence type="ECO:0000256" key="1">
    <source>
        <dbReference type="SAM" id="MobiDB-lite"/>
    </source>
</evidence>
<evidence type="ECO:0000313" key="2">
    <source>
        <dbReference type="EMBL" id="BAT08874.1"/>
    </source>
</evidence>
<gene>
    <name evidence="2" type="ordered locus">Os09g0507350</name>
    <name evidence="2" type="ORF">OSNPB_090507350</name>
</gene>
<reference evidence="2 3" key="3">
    <citation type="journal article" date="2013" name="Rice">
        <title>Improvement of the Oryza sativa Nipponbare reference genome using next generation sequence and optical map data.</title>
        <authorList>
            <person name="Kawahara Y."/>
            <person name="de la Bastide M."/>
            <person name="Hamilton J.P."/>
            <person name="Kanamori H."/>
            <person name="McCombie W.R."/>
            <person name="Ouyang S."/>
            <person name="Schwartz D.C."/>
            <person name="Tanaka T."/>
            <person name="Wu J."/>
            <person name="Zhou S."/>
            <person name="Childs K.L."/>
            <person name="Davidson R.M."/>
            <person name="Lin H."/>
            <person name="Quesada-Ocampo L."/>
            <person name="Vaillancourt B."/>
            <person name="Sakai H."/>
            <person name="Lee S.S."/>
            <person name="Kim J."/>
            <person name="Numa H."/>
            <person name="Itoh T."/>
            <person name="Buell C.R."/>
            <person name="Matsumoto T."/>
        </authorList>
    </citation>
    <scope>NUCLEOTIDE SEQUENCE [LARGE SCALE GENOMIC DNA]</scope>
    <source>
        <strain evidence="3">cv. Nipponbare</strain>
    </source>
</reference>
<dbReference type="InParanoid" id="A0A0N7KR30"/>